<evidence type="ECO:0000259" key="1">
    <source>
        <dbReference type="PROSITE" id="PS50010"/>
    </source>
</evidence>
<name>A0A1X7TUD9_AMPQE</name>
<dbReference type="eggNOG" id="KOG3524">
    <property type="taxonomic scope" value="Eukaryota"/>
</dbReference>
<dbReference type="InterPro" id="IPR026817">
    <property type="entry name" value="Ect2"/>
</dbReference>
<dbReference type="Gene3D" id="1.20.900.10">
    <property type="entry name" value="Dbl homology (DH) domain"/>
    <property type="match status" value="1"/>
</dbReference>
<accession>A0A1X7TUD9</accession>
<dbReference type="GO" id="GO:0005634">
    <property type="term" value="C:nucleus"/>
    <property type="evidence" value="ECO:0007669"/>
    <property type="project" value="InterPro"/>
</dbReference>
<proteinExistence type="predicted"/>
<protein>
    <recommendedName>
        <fullName evidence="1">DH domain-containing protein</fullName>
    </recommendedName>
</protein>
<dbReference type="InterPro" id="IPR035899">
    <property type="entry name" value="DBL_dom_sf"/>
</dbReference>
<dbReference type="Pfam" id="PF00621">
    <property type="entry name" value="RhoGEF"/>
    <property type="match status" value="1"/>
</dbReference>
<dbReference type="OrthoDB" id="9997817at2759"/>
<dbReference type="PANTHER" id="PTHR16777">
    <property type="entry name" value="PROTEIN ECT2"/>
    <property type="match status" value="1"/>
</dbReference>
<dbReference type="PANTHER" id="PTHR16777:SF2">
    <property type="entry name" value="PROTEIN ECT2"/>
    <property type="match status" value="1"/>
</dbReference>
<dbReference type="InParanoid" id="A0A1X7TUD9"/>
<dbReference type="SUPFAM" id="SSF48065">
    <property type="entry name" value="DBL homology domain (DH-domain)"/>
    <property type="match status" value="1"/>
</dbReference>
<organism evidence="2">
    <name type="scientific">Amphimedon queenslandica</name>
    <name type="common">Sponge</name>
    <dbReference type="NCBI Taxonomy" id="400682"/>
    <lineage>
        <taxon>Eukaryota</taxon>
        <taxon>Metazoa</taxon>
        <taxon>Porifera</taxon>
        <taxon>Demospongiae</taxon>
        <taxon>Heteroscleromorpha</taxon>
        <taxon>Haplosclerida</taxon>
        <taxon>Niphatidae</taxon>
        <taxon>Amphimedon</taxon>
    </lineage>
</organism>
<dbReference type="InterPro" id="IPR000219">
    <property type="entry name" value="DH_dom"/>
</dbReference>
<dbReference type="AlphaFoldDB" id="A0A1X7TUD9"/>
<dbReference type="GO" id="GO:0000281">
    <property type="term" value="P:mitotic cytokinesis"/>
    <property type="evidence" value="ECO:0007669"/>
    <property type="project" value="TreeGrafter"/>
</dbReference>
<dbReference type="STRING" id="400682.A0A1X7TUD9"/>
<dbReference type="PROSITE" id="PS50010">
    <property type="entry name" value="DH_2"/>
    <property type="match status" value="1"/>
</dbReference>
<dbReference type="GO" id="GO:0005938">
    <property type="term" value="C:cell cortex"/>
    <property type="evidence" value="ECO:0007669"/>
    <property type="project" value="TreeGrafter"/>
</dbReference>
<dbReference type="GO" id="GO:0005096">
    <property type="term" value="F:GTPase activator activity"/>
    <property type="evidence" value="ECO:0007669"/>
    <property type="project" value="InterPro"/>
</dbReference>
<dbReference type="GO" id="GO:0005085">
    <property type="term" value="F:guanyl-nucleotide exchange factor activity"/>
    <property type="evidence" value="ECO:0007669"/>
    <property type="project" value="InterPro"/>
</dbReference>
<dbReference type="GO" id="GO:2000431">
    <property type="term" value="P:regulation of cytokinesis, actomyosin contractile ring assembly"/>
    <property type="evidence" value="ECO:0007669"/>
    <property type="project" value="InterPro"/>
</dbReference>
<feature type="domain" description="DH" evidence="1">
    <location>
        <begin position="20"/>
        <end position="145"/>
    </location>
</feature>
<reference evidence="2" key="1">
    <citation type="submission" date="2017-05" db="UniProtKB">
        <authorList>
            <consortium name="EnsemblMetazoa"/>
        </authorList>
    </citation>
    <scope>IDENTIFICATION</scope>
</reference>
<sequence>MRITSSLDPDSKNFNPSQSEELLRVYPPYINYFEVTKDALSSCDRQFPRFHAFLKCNESKPECGRQTLSELLITPVQRIPRIILLLQADVGFIKADSIKGMRRKVKRTISNRSNRRPFTPLSKNVDQLDTMDESFTDLDSTLNTCTLSVAPPFPPTPMRAPPTKRQALGYGHSFSSMDLTKLGSTAGSSSGMRRSI</sequence>
<evidence type="ECO:0000313" key="2">
    <source>
        <dbReference type="EnsemblMetazoa" id="Aqu2.1.18517_001"/>
    </source>
</evidence>
<dbReference type="EnsemblMetazoa" id="Aqu2.1.18517_001">
    <property type="protein sequence ID" value="Aqu2.1.18517_001"/>
    <property type="gene ID" value="Aqu2.1.18517"/>
</dbReference>